<dbReference type="GO" id="GO:0003700">
    <property type="term" value="F:DNA-binding transcription factor activity"/>
    <property type="evidence" value="ECO:0007669"/>
    <property type="project" value="InterPro"/>
</dbReference>
<keyword evidence="4" id="KW-0804">Transcription</keyword>
<proteinExistence type="inferred from homology"/>
<dbReference type="InterPro" id="IPR005119">
    <property type="entry name" value="LysR_subst-bd"/>
</dbReference>
<evidence type="ECO:0000256" key="3">
    <source>
        <dbReference type="ARBA" id="ARBA00023125"/>
    </source>
</evidence>
<dbReference type="InterPro" id="IPR050950">
    <property type="entry name" value="HTH-type_LysR_regulators"/>
</dbReference>
<gene>
    <name evidence="5" type="ORF">AUF17_19280</name>
</gene>
<comment type="caution">
    <text evidence="5">The sequence shown here is derived from an EMBL/GenBank/DDBJ whole genome shotgun (WGS) entry which is preliminary data.</text>
</comment>
<dbReference type="Gene3D" id="3.40.190.290">
    <property type="match status" value="1"/>
</dbReference>
<sequence length="293" mass="34199">MNVQELQCFMKVFETKSMNQTASQQFMTAQGVGRIINRLENELDTQLFVRSSKGVEPTATAKILYSYSERLIDYFTLLHTAIQNEKEKQNHLKIYLARGVLKALSFDFLHDFQCAYPEVEFSWKEMANQGVNHKIRQLEGEVGIVIGKVDDKEITSLFIERKEVKLLVYHGHPFYQRDTIDLAELQGEKLIILNENYHVYHEFTRSCEENNIKIELAAKTEDTSLLVNLSRMKIGLGIVLDFSLDGFEMKDLKVVSLKEPLYWDIYAIFHRDQTDSPNVQRFKSYINRRNKLV</sequence>
<evidence type="ECO:0000256" key="1">
    <source>
        <dbReference type="ARBA" id="ARBA00009437"/>
    </source>
</evidence>
<name>A0A8B5VYB0_ENTAV</name>
<evidence type="ECO:0000256" key="2">
    <source>
        <dbReference type="ARBA" id="ARBA00023015"/>
    </source>
</evidence>
<evidence type="ECO:0000313" key="6">
    <source>
        <dbReference type="Proteomes" id="UP000316316"/>
    </source>
</evidence>
<keyword evidence="2" id="KW-0805">Transcription regulation</keyword>
<dbReference type="InterPro" id="IPR036388">
    <property type="entry name" value="WH-like_DNA-bd_sf"/>
</dbReference>
<evidence type="ECO:0000313" key="5">
    <source>
        <dbReference type="EMBL" id="TRZ28849.1"/>
    </source>
</evidence>
<dbReference type="Gene3D" id="1.10.10.10">
    <property type="entry name" value="Winged helix-like DNA-binding domain superfamily/Winged helix DNA-binding domain"/>
    <property type="match status" value="1"/>
</dbReference>
<keyword evidence="3" id="KW-0238">DNA-binding</keyword>
<dbReference type="SUPFAM" id="SSF53850">
    <property type="entry name" value="Periplasmic binding protein-like II"/>
    <property type="match status" value="1"/>
</dbReference>
<dbReference type="Pfam" id="PF00126">
    <property type="entry name" value="HTH_1"/>
    <property type="match status" value="1"/>
</dbReference>
<dbReference type="Proteomes" id="UP000316316">
    <property type="component" value="Unassembled WGS sequence"/>
</dbReference>
<protein>
    <submittedName>
        <fullName evidence="5">LysR family transcriptional regulator</fullName>
    </submittedName>
</protein>
<dbReference type="InterPro" id="IPR036390">
    <property type="entry name" value="WH_DNA-bd_sf"/>
</dbReference>
<dbReference type="PANTHER" id="PTHR30419">
    <property type="entry name" value="HTH-TYPE TRANSCRIPTIONAL REGULATOR YBHD"/>
    <property type="match status" value="1"/>
</dbReference>
<dbReference type="GO" id="GO:0003677">
    <property type="term" value="F:DNA binding"/>
    <property type="evidence" value="ECO:0007669"/>
    <property type="project" value="UniProtKB-KW"/>
</dbReference>
<organism evidence="5 6">
    <name type="scientific">Enterococcus avium</name>
    <name type="common">Streptococcus avium</name>
    <dbReference type="NCBI Taxonomy" id="33945"/>
    <lineage>
        <taxon>Bacteria</taxon>
        <taxon>Bacillati</taxon>
        <taxon>Bacillota</taxon>
        <taxon>Bacilli</taxon>
        <taxon>Lactobacillales</taxon>
        <taxon>Enterococcaceae</taxon>
        <taxon>Enterococcus</taxon>
    </lineage>
</organism>
<dbReference type="CDD" id="cd05466">
    <property type="entry name" value="PBP2_LTTR_substrate"/>
    <property type="match status" value="1"/>
</dbReference>
<comment type="similarity">
    <text evidence="1">Belongs to the LysR transcriptional regulatory family.</text>
</comment>
<dbReference type="RefSeq" id="WP_016178690.1">
    <property type="nucleotide sequence ID" value="NZ_CABMET010000043.1"/>
</dbReference>
<dbReference type="Pfam" id="PF03466">
    <property type="entry name" value="LysR_substrate"/>
    <property type="match status" value="1"/>
</dbReference>
<dbReference type="InterPro" id="IPR000847">
    <property type="entry name" value="LysR_HTH_N"/>
</dbReference>
<dbReference type="GO" id="GO:0005829">
    <property type="term" value="C:cytosol"/>
    <property type="evidence" value="ECO:0007669"/>
    <property type="project" value="TreeGrafter"/>
</dbReference>
<dbReference type="PANTHER" id="PTHR30419:SF28">
    <property type="entry name" value="HTH-TYPE TRANSCRIPTIONAL REGULATOR BSDA"/>
    <property type="match status" value="1"/>
</dbReference>
<evidence type="ECO:0000256" key="4">
    <source>
        <dbReference type="ARBA" id="ARBA00023163"/>
    </source>
</evidence>
<dbReference type="EMBL" id="PDXQ01000002">
    <property type="protein sequence ID" value="TRZ28849.1"/>
    <property type="molecule type" value="Genomic_DNA"/>
</dbReference>
<dbReference type="AlphaFoldDB" id="A0A8B5VYB0"/>
<reference evidence="5 6" key="1">
    <citation type="submission" date="2017-10" db="EMBL/GenBank/DDBJ databases">
        <title>FDA dAtabase for Regulatory Grade micrObial Sequences (FDA-ARGOS): Supporting development and validation of Infectious Disease Dx tests.</title>
        <authorList>
            <person name="Campos J."/>
            <person name="Goldberg B."/>
            <person name="Tallon L.J."/>
            <person name="Sadzewicz L."/>
            <person name="Sengamalay N."/>
            <person name="Ott S."/>
            <person name="Godinez A."/>
            <person name="Nagaraj S."/>
            <person name="Vyas G."/>
            <person name="Aluvathingal J."/>
            <person name="Nadendla S."/>
            <person name="Geyer C."/>
            <person name="Nandy P."/>
            <person name="Hobson J."/>
            <person name="Sichtig H."/>
        </authorList>
    </citation>
    <scope>NUCLEOTIDE SEQUENCE [LARGE SCALE GENOMIC DNA]</scope>
    <source>
        <strain evidence="5 6">FDAARGOS_185</strain>
    </source>
</reference>
<dbReference type="PROSITE" id="PS50931">
    <property type="entry name" value="HTH_LYSR"/>
    <property type="match status" value="1"/>
</dbReference>
<accession>A0A8B5VYB0</accession>
<dbReference type="SUPFAM" id="SSF46785">
    <property type="entry name" value="Winged helix' DNA-binding domain"/>
    <property type="match status" value="1"/>
</dbReference>